<proteinExistence type="predicted"/>
<dbReference type="EMBL" id="MU394341">
    <property type="protein sequence ID" value="KAI6084131.1"/>
    <property type="molecule type" value="Genomic_DNA"/>
</dbReference>
<keyword evidence="2" id="KW-1185">Reference proteome</keyword>
<gene>
    <name evidence="1" type="ORF">F4821DRAFT_262179</name>
</gene>
<evidence type="ECO:0000313" key="1">
    <source>
        <dbReference type="EMBL" id="KAI6084131.1"/>
    </source>
</evidence>
<protein>
    <submittedName>
        <fullName evidence="1">Uncharacterized protein</fullName>
    </submittedName>
</protein>
<organism evidence="1 2">
    <name type="scientific">Hypoxylon rubiginosum</name>
    <dbReference type="NCBI Taxonomy" id="110542"/>
    <lineage>
        <taxon>Eukaryota</taxon>
        <taxon>Fungi</taxon>
        <taxon>Dikarya</taxon>
        <taxon>Ascomycota</taxon>
        <taxon>Pezizomycotina</taxon>
        <taxon>Sordariomycetes</taxon>
        <taxon>Xylariomycetidae</taxon>
        <taxon>Xylariales</taxon>
        <taxon>Hypoxylaceae</taxon>
        <taxon>Hypoxylon</taxon>
    </lineage>
</organism>
<comment type="caution">
    <text evidence="1">The sequence shown here is derived from an EMBL/GenBank/DDBJ whole genome shotgun (WGS) entry which is preliminary data.</text>
</comment>
<sequence length="132" mass="15018">MKFVSVTILLAAFAGAISAMPNSQSDEMRKEQDKLIQLDAAAKDMPTDPNGHFEQQGDHVLSIDSEGKVLADKVVHLNKAREVTPNWHMFDPRWVLCLQYPCDEDYDCEGMQALTPEGRRYRCTECEGRRCR</sequence>
<dbReference type="Proteomes" id="UP001497680">
    <property type="component" value="Unassembled WGS sequence"/>
</dbReference>
<reference evidence="1 2" key="1">
    <citation type="journal article" date="2022" name="New Phytol.">
        <title>Ecological generalism drives hyperdiversity of secondary metabolite gene clusters in xylarialean endophytes.</title>
        <authorList>
            <person name="Franco M.E.E."/>
            <person name="Wisecaver J.H."/>
            <person name="Arnold A.E."/>
            <person name="Ju Y.M."/>
            <person name="Slot J.C."/>
            <person name="Ahrendt S."/>
            <person name="Moore L.P."/>
            <person name="Eastman K.E."/>
            <person name="Scott K."/>
            <person name="Konkel Z."/>
            <person name="Mondo S.J."/>
            <person name="Kuo A."/>
            <person name="Hayes R.D."/>
            <person name="Haridas S."/>
            <person name="Andreopoulos B."/>
            <person name="Riley R."/>
            <person name="LaButti K."/>
            <person name="Pangilinan J."/>
            <person name="Lipzen A."/>
            <person name="Amirebrahimi M."/>
            <person name="Yan J."/>
            <person name="Adam C."/>
            <person name="Keymanesh K."/>
            <person name="Ng V."/>
            <person name="Louie K."/>
            <person name="Northen T."/>
            <person name="Drula E."/>
            <person name="Henrissat B."/>
            <person name="Hsieh H.M."/>
            <person name="Youens-Clark K."/>
            <person name="Lutzoni F."/>
            <person name="Miadlikowska J."/>
            <person name="Eastwood D.C."/>
            <person name="Hamelin R.C."/>
            <person name="Grigoriev I.V."/>
            <person name="U'Ren J.M."/>
        </authorList>
    </citation>
    <scope>NUCLEOTIDE SEQUENCE [LARGE SCALE GENOMIC DNA]</scope>
    <source>
        <strain evidence="1 2">ER1909</strain>
    </source>
</reference>
<accession>A0ACC0CUM5</accession>
<evidence type="ECO:0000313" key="2">
    <source>
        <dbReference type="Proteomes" id="UP001497680"/>
    </source>
</evidence>
<name>A0ACC0CUM5_9PEZI</name>